<evidence type="ECO:0000313" key="1">
    <source>
        <dbReference type="EMBL" id="QOW61629.1"/>
    </source>
</evidence>
<organism evidence="1 2">
    <name type="scientific">Treponema pedis</name>
    <dbReference type="NCBI Taxonomy" id="409322"/>
    <lineage>
        <taxon>Bacteria</taxon>
        <taxon>Pseudomonadati</taxon>
        <taxon>Spirochaetota</taxon>
        <taxon>Spirochaetia</taxon>
        <taxon>Spirochaetales</taxon>
        <taxon>Treponemataceae</taxon>
        <taxon>Treponema</taxon>
    </lineage>
</organism>
<evidence type="ECO:0000313" key="2">
    <source>
        <dbReference type="Proteomes" id="UP000593915"/>
    </source>
</evidence>
<dbReference type="AlphaFoldDB" id="A0A7S6WRF1"/>
<proteinExistence type="predicted"/>
<accession>A0A7S6WRF1</accession>
<dbReference type="EMBL" id="CP061839">
    <property type="protein sequence ID" value="QOW61629.1"/>
    <property type="molecule type" value="Genomic_DNA"/>
</dbReference>
<sequence length="85" mass="9777">MYIKTEVMYNLDILEYKDKYSDWKKGVSGAVGIVSGLGYKYCINDKVGVTMCNDFEVIFYNKVMSKSALKVGIEVEVYNKEHMNK</sequence>
<dbReference type="Proteomes" id="UP000593915">
    <property type="component" value="Chromosome"/>
</dbReference>
<gene>
    <name evidence="1" type="ORF">IFE08_04410</name>
</gene>
<dbReference type="RefSeq" id="WP_080657330.1">
    <property type="nucleotide sequence ID" value="NZ_CP061839.1"/>
</dbReference>
<reference evidence="1 2" key="1">
    <citation type="submission" date="2020-09" db="EMBL/GenBank/DDBJ databases">
        <title>Characterization of Treponema spp. from bovine digital dermatitis in Korea.</title>
        <authorList>
            <person name="Espiritu H.M."/>
            <person name="Cho Y.I."/>
            <person name="Mamuad L."/>
        </authorList>
    </citation>
    <scope>NUCLEOTIDE SEQUENCE [LARGE SCALE GENOMIC DNA]</scope>
    <source>
        <strain evidence="1 2">KS1</strain>
    </source>
</reference>
<protein>
    <submittedName>
        <fullName evidence="1">Uncharacterized protein</fullName>
    </submittedName>
</protein>
<name>A0A7S6WRF1_9SPIR</name>